<protein>
    <submittedName>
        <fullName evidence="5">LacI family transcriptional regulator</fullName>
    </submittedName>
</protein>
<accession>A0A126V5H3</accession>
<dbReference type="GO" id="GO:0000976">
    <property type="term" value="F:transcription cis-regulatory region binding"/>
    <property type="evidence" value="ECO:0007669"/>
    <property type="project" value="TreeGrafter"/>
</dbReference>
<dbReference type="EMBL" id="CP014327">
    <property type="protein sequence ID" value="AML53558.1"/>
    <property type="molecule type" value="Genomic_DNA"/>
</dbReference>
<dbReference type="STRING" id="1579316.RC74_06500"/>
<dbReference type="KEGG" id="hat:RC74_06500"/>
<dbReference type="CDD" id="cd01575">
    <property type="entry name" value="PBP1_GntR"/>
    <property type="match status" value="1"/>
</dbReference>
<dbReference type="InterPro" id="IPR001761">
    <property type="entry name" value="Peripla_BP/Lac1_sug-bd_dom"/>
</dbReference>
<keyword evidence="3" id="KW-0804">Transcription</keyword>
<keyword evidence="2" id="KW-0238">DNA-binding</keyword>
<gene>
    <name evidence="5" type="ORF">RC74_06500</name>
</gene>
<dbReference type="Gene3D" id="1.10.260.40">
    <property type="entry name" value="lambda repressor-like DNA-binding domains"/>
    <property type="match status" value="1"/>
</dbReference>
<evidence type="ECO:0000256" key="1">
    <source>
        <dbReference type="ARBA" id="ARBA00023015"/>
    </source>
</evidence>
<dbReference type="PANTHER" id="PTHR30146:SF33">
    <property type="entry name" value="TRANSCRIPTIONAL REGULATOR"/>
    <property type="match status" value="1"/>
</dbReference>
<evidence type="ECO:0000256" key="2">
    <source>
        <dbReference type="ARBA" id="ARBA00023125"/>
    </source>
</evidence>
<evidence type="ECO:0000313" key="6">
    <source>
        <dbReference type="Proteomes" id="UP000070371"/>
    </source>
</evidence>
<dbReference type="InterPro" id="IPR010982">
    <property type="entry name" value="Lambda_DNA-bd_dom_sf"/>
</dbReference>
<dbReference type="Pfam" id="PF00532">
    <property type="entry name" value="Peripla_BP_1"/>
    <property type="match status" value="1"/>
</dbReference>
<dbReference type="Proteomes" id="UP000070371">
    <property type="component" value="Chromosome"/>
</dbReference>
<evidence type="ECO:0000313" key="5">
    <source>
        <dbReference type="EMBL" id="AML53558.1"/>
    </source>
</evidence>
<feature type="domain" description="HTH lacI-type" evidence="4">
    <location>
        <begin position="1"/>
        <end position="41"/>
    </location>
</feature>
<dbReference type="PANTHER" id="PTHR30146">
    <property type="entry name" value="LACI-RELATED TRANSCRIPTIONAL REPRESSOR"/>
    <property type="match status" value="1"/>
</dbReference>
<dbReference type="SUPFAM" id="SSF53822">
    <property type="entry name" value="Periplasmic binding protein-like I"/>
    <property type="match status" value="1"/>
</dbReference>
<dbReference type="GO" id="GO:0003700">
    <property type="term" value="F:DNA-binding transcription factor activity"/>
    <property type="evidence" value="ECO:0007669"/>
    <property type="project" value="TreeGrafter"/>
</dbReference>
<dbReference type="PROSITE" id="PS50932">
    <property type="entry name" value="HTH_LACI_2"/>
    <property type="match status" value="1"/>
</dbReference>
<dbReference type="InterPro" id="IPR028082">
    <property type="entry name" value="Peripla_BP_I"/>
</dbReference>
<dbReference type="Gene3D" id="3.40.50.2300">
    <property type="match status" value="2"/>
</dbReference>
<dbReference type="AlphaFoldDB" id="A0A126V5H3"/>
<organism evidence="5 6">
    <name type="scientific">Falsihalocynthiibacter arcticus</name>
    <dbReference type="NCBI Taxonomy" id="1579316"/>
    <lineage>
        <taxon>Bacteria</taxon>
        <taxon>Pseudomonadati</taxon>
        <taxon>Pseudomonadota</taxon>
        <taxon>Alphaproteobacteria</taxon>
        <taxon>Rhodobacterales</taxon>
        <taxon>Roseobacteraceae</taxon>
        <taxon>Falsihalocynthiibacter</taxon>
    </lineage>
</organism>
<dbReference type="InterPro" id="IPR000843">
    <property type="entry name" value="HTH_LacI"/>
</dbReference>
<dbReference type="SUPFAM" id="SSF47413">
    <property type="entry name" value="lambda repressor-like DNA-binding domains"/>
    <property type="match status" value="1"/>
</dbReference>
<proteinExistence type="predicted"/>
<keyword evidence="6" id="KW-1185">Reference proteome</keyword>
<sequence length="316" mass="34114">MTASRSLRSPQGVSKQSYECVQKAARALGYVGNPLATSLSNRASDLIGVIVPSMTNAVFPEVLSGIAEEIEGTGLQPVFGVTEYDPEREYRIIRQMLSWRPAGLIVTGLDQPEETRALLRDADIPIVQIMDLDGDPVDCCVGISNFDAGKTMAEALLERGFRAFGYVGAVDVRARKRLDGFRYALAEHGLEFVSEKTTDAASSMVLGRRLTEEILLESPTLDCLYFSNDDMAAGGGFACMAQGISIPDAVAIVGFNGLEFVQALPCRMATSVSPRRGIGNRAAALIIARLGEKERPPAETTRLTPRIDLGAILRKE</sequence>
<name>A0A126V5H3_9RHOB</name>
<evidence type="ECO:0000259" key="4">
    <source>
        <dbReference type="PROSITE" id="PS50932"/>
    </source>
</evidence>
<dbReference type="SMART" id="SM00354">
    <property type="entry name" value="HTH_LACI"/>
    <property type="match status" value="1"/>
</dbReference>
<evidence type="ECO:0000256" key="3">
    <source>
        <dbReference type="ARBA" id="ARBA00023163"/>
    </source>
</evidence>
<reference evidence="5 6" key="1">
    <citation type="submission" date="2016-02" db="EMBL/GenBank/DDBJ databases">
        <title>Complete genome sequence of Halocynthiibacter arcticus PAMC 20958t from arctic marine sediment.</title>
        <authorList>
            <person name="Lee Y.M."/>
            <person name="Baek K."/>
            <person name="Lee H.K."/>
            <person name="Shin S.C."/>
        </authorList>
    </citation>
    <scope>NUCLEOTIDE SEQUENCE [LARGE SCALE GENOMIC DNA]</scope>
    <source>
        <strain evidence="5">PAMC 20958</strain>
    </source>
</reference>
<keyword evidence="1" id="KW-0805">Transcription regulation</keyword>